<gene>
    <name evidence="1" type="ORF">ACJMK2_026782</name>
</gene>
<sequence length="211" mass="23218">MRISLQKNIAEVYGSVPFISIIDGNSGNRRYPCSSKILLKATFQKPNLLNSSPACTNISQFGNNMLKIDLRLSATIHGFSFHIGDSKTNNGLRYHSAIQKNDAQFYFLGYSSLLYGSSKCSSSMYKGLAGLLNKNVTTITIYVGNEFIRVTNNNGYIYDVCSSCLFALNGQPDSEGPANEEIYIGINRPISELYQSKAKGICSAEISWICS</sequence>
<protein>
    <submittedName>
        <fullName evidence="1">Uncharacterized protein</fullName>
    </submittedName>
</protein>
<dbReference type="AlphaFoldDB" id="A0ABD3XPB5"/>
<organism evidence="1 2">
    <name type="scientific">Sinanodonta woodiana</name>
    <name type="common">Chinese pond mussel</name>
    <name type="synonym">Anodonta woodiana</name>
    <dbReference type="NCBI Taxonomy" id="1069815"/>
    <lineage>
        <taxon>Eukaryota</taxon>
        <taxon>Metazoa</taxon>
        <taxon>Spiralia</taxon>
        <taxon>Lophotrochozoa</taxon>
        <taxon>Mollusca</taxon>
        <taxon>Bivalvia</taxon>
        <taxon>Autobranchia</taxon>
        <taxon>Heteroconchia</taxon>
        <taxon>Palaeoheterodonta</taxon>
        <taxon>Unionida</taxon>
        <taxon>Unionoidea</taxon>
        <taxon>Unionidae</taxon>
        <taxon>Unioninae</taxon>
        <taxon>Sinanodonta</taxon>
    </lineage>
</organism>
<comment type="caution">
    <text evidence="1">The sequence shown here is derived from an EMBL/GenBank/DDBJ whole genome shotgun (WGS) entry which is preliminary data.</text>
</comment>
<keyword evidence="2" id="KW-1185">Reference proteome</keyword>
<reference evidence="1 2" key="1">
    <citation type="submission" date="2024-11" db="EMBL/GenBank/DDBJ databases">
        <title>Chromosome-level genome assembly of the freshwater bivalve Anodonta woodiana.</title>
        <authorList>
            <person name="Chen X."/>
        </authorList>
    </citation>
    <scope>NUCLEOTIDE SEQUENCE [LARGE SCALE GENOMIC DNA]</scope>
    <source>
        <strain evidence="1">MN2024</strain>
        <tissue evidence="1">Gills</tissue>
    </source>
</reference>
<dbReference type="EMBL" id="JBJQND010000002">
    <property type="protein sequence ID" value="KAL3886813.1"/>
    <property type="molecule type" value="Genomic_DNA"/>
</dbReference>
<proteinExistence type="predicted"/>
<dbReference type="Proteomes" id="UP001634394">
    <property type="component" value="Unassembled WGS sequence"/>
</dbReference>
<name>A0ABD3XPB5_SINWO</name>
<accession>A0ABD3XPB5</accession>
<evidence type="ECO:0000313" key="2">
    <source>
        <dbReference type="Proteomes" id="UP001634394"/>
    </source>
</evidence>
<evidence type="ECO:0000313" key="1">
    <source>
        <dbReference type="EMBL" id="KAL3886813.1"/>
    </source>
</evidence>